<dbReference type="EMBL" id="MU005770">
    <property type="protein sequence ID" value="KAF2709236.1"/>
    <property type="molecule type" value="Genomic_DNA"/>
</dbReference>
<feature type="region of interest" description="Disordered" evidence="1">
    <location>
        <begin position="163"/>
        <end position="332"/>
    </location>
</feature>
<feature type="transmembrane region" description="Helical" evidence="2">
    <location>
        <begin position="569"/>
        <end position="588"/>
    </location>
</feature>
<feature type="compositionally biased region" description="Acidic residues" evidence="1">
    <location>
        <begin position="302"/>
        <end position="314"/>
    </location>
</feature>
<evidence type="ECO:0000256" key="1">
    <source>
        <dbReference type="SAM" id="MobiDB-lite"/>
    </source>
</evidence>
<feature type="region of interest" description="Disordered" evidence="1">
    <location>
        <begin position="1"/>
        <end position="127"/>
    </location>
</feature>
<evidence type="ECO:0000313" key="3">
    <source>
        <dbReference type="EMBL" id="KAF2709236.1"/>
    </source>
</evidence>
<feature type="compositionally biased region" description="Polar residues" evidence="1">
    <location>
        <begin position="1"/>
        <end position="18"/>
    </location>
</feature>
<proteinExistence type="predicted"/>
<dbReference type="Proteomes" id="UP000799428">
    <property type="component" value="Unassembled WGS sequence"/>
</dbReference>
<name>A0A6G1K8M3_9PLEO</name>
<gene>
    <name evidence="3" type="ORF">K504DRAFT_467210</name>
</gene>
<feature type="compositionally biased region" description="Low complexity" evidence="1">
    <location>
        <begin position="31"/>
        <end position="57"/>
    </location>
</feature>
<feature type="compositionally biased region" description="Polar residues" evidence="1">
    <location>
        <begin position="284"/>
        <end position="297"/>
    </location>
</feature>
<feature type="compositionally biased region" description="Basic and acidic residues" evidence="1">
    <location>
        <begin position="212"/>
        <end position="224"/>
    </location>
</feature>
<accession>A0A6G1K8M3</accession>
<keyword evidence="2" id="KW-0812">Transmembrane</keyword>
<feature type="compositionally biased region" description="Basic and acidic residues" evidence="1">
    <location>
        <begin position="83"/>
        <end position="116"/>
    </location>
</feature>
<evidence type="ECO:0000256" key="2">
    <source>
        <dbReference type="SAM" id="Phobius"/>
    </source>
</evidence>
<keyword evidence="4" id="KW-1185">Reference proteome</keyword>
<organism evidence="3 4">
    <name type="scientific">Pleomassaria siparia CBS 279.74</name>
    <dbReference type="NCBI Taxonomy" id="1314801"/>
    <lineage>
        <taxon>Eukaryota</taxon>
        <taxon>Fungi</taxon>
        <taxon>Dikarya</taxon>
        <taxon>Ascomycota</taxon>
        <taxon>Pezizomycotina</taxon>
        <taxon>Dothideomycetes</taxon>
        <taxon>Pleosporomycetidae</taxon>
        <taxon>Pleosporales</taxon>
        <taxon>Pleomassariaceae</taxon>
        <taxon>Pleomassaria</taxon>
    </lineage>
</organism>
<evidence type="ECO:0000313" key="4">
    <source>
        <dbReference type="Proteomes" id="UP000799428"/>
    </source>
</evidence>
<feature type="compositionally biased region" description="Low complexity" evidence="1">
    <location>
        <begin position="178"/>
        <end position="187"/>
    </location>
</feature>
<keyword evidence="2" id="KW-1133">Transmembrane helix</keyword>
<sequence>MSECNSPKPTRNSTSSSPWRVLRPSSPSPPTCTTNSSPPASPPLSSRHGSDSDAFSFNDDDVGQLFEPGDRPPLSYPAGPSTGREDMESIEKEDGKKDFKDHIGKDAFTNRHRVTETPEVPLSKPHIAQDIPLEAGSRQAKSWTQRQVPAPYVTHPFFQSRPIEDDLSFPPQFQVKIVEGTSPSTSSSEEDFSDNSEVSPEVTAMRQRISLRLKEVERRRREEADTSDLGSTLNVDGSAELVREEWPARPGFRNRAGNNESERSRGSSGSRSSMVSLGHPPSMSADSGVSRSESLVGNDSELPQEVEVETEPEAESTGQEPPRTSAPLSTAHMCRRSVPTPKLIGSSSLSKLLSLSDLASDLMQPENVQEPLKLRHADSPLTGCVGFIQGTRSRRDSASTVSICSVVSGSTVSLSELAEAVGNLDSGDPEQIARSSPEDWSEDVILPTLDSLGQILSVSQGQLPECLARWSKVHGVDLEKLAITPAEDIQSSLEDGLENSNLRVSPSERHALLREGLSLVKNIEQEIQDLNGLTLASGRNRESRQHKVAEDQVRKLAAAEPEHIETCDLILVSLLVLFWVFFLVWCHLEALEPTYVPMY</sequence>
<keyword evidence="2" id="KW-0472">Membrane</keyword>
<protein>
    <submittedName>
        <fullName evidence="3">Uncharacterized protein</fullName>
    </submittedName>
</protein>
<reference evidence="3" key="1">
    <citation type="journal article" date="2020" name="Stud. Mycol.">
        <title>101 Dothideomycetes genomes: a test case for predicting lifestyles and emergence of pathogens.</title>
        <authorList>
            <person name="Haridas S."/>
            <person name="Albert R."/>
            <person name="Binder M."/>
            <person name="Bloem J."/>
            <person name="Labutti K."/>
            <person name="Salamov A."/>
            <person name="Andreopoulos B."/>
            <person name="Baker S."/>
            <person name="Barry K."/>
            <person name="Bills G."/>
            <person name="Bluhm B."/>
            <person name="Cannon C."/>
            <person name="Castanera R."/>
            <person name="Culley D."/>
            <person name="Daum C."/>
            <person name="Ezra D."/>
            <person name="Gonzalez J."/>
            <person name="Henrissat B."/>
            <person name="Kuo A."/>
            <person name="Liang C."/>
            <person name="Lipzen A."/>
            <person name="Lutzoni F."/>
            <person name="Magnuson J."/>
            <person name="Mondo S."/>
            <person name="Nolan M."/>
            <person name="Ohm R."/>
            <person name="Pangilinan J."/>
            <person name="Park H.-J."/>
            <person name="Ramirez L."/>
            <person name="Alfaro M."/>
            <person name="Sun H."/>
            <person name="Tritt A."/>
            <person name="Yoshinaga Y."/>
            <person name="Zwiers L.-H."/>
            <person name="Turgeon B."/>
            <person name="Goodwin S."/>
            <person name="Spatafora J."/>
            <person name="Crous P."/>
            <person name="Grigoriev I."/>
        </authorList>
    </citation>
    <scope>NUCLEOTIDE SEQUENCE</scope>
    <source>
        <strain evidence="3">CBS 279.74</strain>
    </source>
</reference>
<dbReference type="AlphaFoldDB" id="A0A6G1K8M3"/>